<evidence type="ECO:0008006" key="5">
    <source>
        <dbReference type="Google" id="ProtNLM"/>
    </source>
</evidence>
<reference evidence="3" key="2">
    <citation type="submission" date="2025-08" db="UniProtKB">
        <authorList>
            <consortium name="Ensembl"/>
        </authorList>
    </citation>
    <scope>IDENTIFICATION</scope>
</reference>
<dbReference type="Pfam" id="PF15680">
    <property type="entry name" value="OFCC1"/>
    <property type="match status" value="1"/>
</dbReference>
<reference evidence="3" key="1">
    <citation type="submission" date="2019-05" db="EMBL/GenBank/DDBJ databases">
        <authorList>
            <person name="Zhang S."/>
            <person name="Liu J."/>
        </authorList>
    </citation>
    <scope>NUCLEOTIDE SEQUENCE [LARGE SCALE GENOMIC DNA]</scope>
</reference>
<protein>
    <recommendedName>
        <fullName evidence="5">Orofacial cleft 1 candidate gene 1 protein</fullName>
    </recommendedName>
</protein>
<dbReference type="InterPro" id="IPR031390">
    <property type="entry name" value="OFCC1"/>
</dbReference>
<dbReference type="Ensembl" id="ENSBGRT00000029050.1">
    <property type="protein sequence ID" value="ENSBGRP00000025181.1"/>
    <property type="gene ID" value="ENSBGRG00000015535.1"/>
</dbReference>
<feature type="region of interest" description="Disordered" evidence="1">
    <location>
        <begin position="378"/>
        <end position="403"/>
    </location>
</feature>
<dbReference type="PANTHER" id="PTHR33862">
    <property type="entry name" value="OROFACIAL CLEFT 1 CANDIDATE GENE 1 PROTEIN"/>
    <property type="match status" value="1"/>
</dbReference>
<dbReference type="AlphaFoldDB" id="A0A8B9XPQ0"/>
<feature type="transmembrane region" description="Helical" evidence="2">
    <location>
        <begin position="111"/>
        <end position="128"/>
    </location>
</feature>
<dbReference type="Proteomes" id="UP000694520">
    <property type="component" value="Chromosome 24"/>
</dbReference>
<sequence length="841" mass="96547">ISLQKFQQKALKQTKQKKSKSAEFLMVKEDGGAMEGTGNPAFNMSSPDLSAQQSSEKKVIRHDTRDRTLAAHQQKCRLQASAEPKGNEYSRNYFDPLMDEEINPRQCGMEMFKYILNIFFFSFLFSFMQDLTFDGEGLGEYIPMSCLKSDRTFEKYVPLVVHLMCFIFLFVPFGVEQSRSPQPLQIQMKCIRGLKNKVPQGCYLLKLSLLGQPGGCVLQWNPEEQLKTRTRPVRHGGNFYDVGLFFHESLYVVLPPKKDVKLGMAFLFELFLLRGKYTYVHQVVGWATFPLYDSSMDVVEGKFKCPLLRGHYDQKVDSFRKTEDLICLDLDHWLCNLYFQVIKLPLHLNDQKNHKRHIQLPPEFPNCLMAEAESSVDNTEKKSCSSRSDGVKSFSHSSQGSISNKISPCPTDCDLSFSKEDHELHNKEKPTAWKTGETEDYSQDTSYLEELEKHKFSVCRSSAAANAASGEFFKHLCFVLVSVSSELEFAQWQSQGFWYIILLMASLWFLRLYLHYLSQWFFLQAISTPVTKFRFSPLTVELCYPTSSLHIAEEMLIVVVGPFMLNTVVLSLVLVRWGCQLLFAFCPDVLSKLIITMGLWAVLDPLAVFTVDTVLGRLTQREETPVADAAKLYWMFERTMQSGILGVMLTVLLYVLLFIISSLILYVYCLRLHNDSWILDTFQRIHSEESKFFIPYDLEISNQELSYIIKRSEQWRGLNGERRKVAVYDYIWKNHGVQSSISSCDLQQHNEISMTALGPGGITSHVAVYTVYPSGFQELYRHFLRLPSGAIVEVSIHEKILMQILAIAVSVMRLMKVCLHKNCFDYNLEEVSNCLELSLAD</sequence>
<keyword evidence="2" id="KW-1133">Transmembrane helix</keyword>
<dbReference type="GeneTree" id="ENSGT00940000163681"/>
<proteinExistence type="predicted"/>
<dbReference type="PANTHER" id="PTHR33862:SF3">
    <property type="entry name" value="OROFACIAL CLEFT 1 CANDIDATE GENE 1 PROTEIN"/>
    <property type="match status" value="1"/>
</dbReference>
<feature type="compositionally biased region" description="Polar residues" evidence="1">
    <location>
        <begin position="394"/>
        <end position="403"/>
    </location>
</feature>
<evidence type="ECO:0000313" key="3">
    <source>
        <dbReference type="Ensembl" id="ENSBGRP00000025181.1"/>
    </source>
</evidence>
<name>A0A8B9XPQ0_BOSMU</name>
<feature type="transmembrane region" description="Helical" evidence="2">
    <location>
        <begin position="582"/>
        <end position="603"/>
    </location>
</feature>
<keyword evidence="4" id="KW-1185">Reference proteome</keyword>
<feature type="transmembrane region" description="Helical" evidence="2">
    <location>
        <begin position="555"/>
        <end position="575"/>
    </location>
</feature>
<evidence type="ECO:0000256" key="1">
    <source>
        <dbReference type="SAM" id="MobiDB-lite"/>
    </source>
</evidence>
<accession>A0A8B9XPQ0</accession>
<evidence type="ECO:0000313" key="4">
    <source>
        <dbReference type="Proteomes" id="UP000694520"/>
    </source>
</evidence>
<organism evidence="3 4">
    <name type="scientific">Bos mutus grunniens</name>
    <name type="common">Wild yak</name>
    <name type="synonym">Bos grunniens</name>
    <dbReference type="NCBI Taxonomy" id="30521"/>
    <lineage>
        <taxon>Eukaryota</taxon>
        <taxon>Metazoa</taxon>
        <taxon>Chordata</taxon>
        <taxon>Craniata</taxon>
        <taxon>Vertebrata</taxon>
        <taxon>Euteleostomi</taxon>
        <taxon>Mammalia</taxon>
        <taxon>Eutheria</taxon>
        <taxon>Laurasiatheria</taxon>
        <taxon>Artiodactyla</taxon>
        <taxon>Ruminantia</taxon>
        <taxon>Pecora</taxon>
        <taxon>Bovidae</taxon>
        <taxon>Bovinae</taxon>
        <taxon>Bos</taxon>
    </lineage>
</organism>
<feature type="compositionally biased region" description="Low complexity" evidence="1">
    <location>
        <begin position="1"/>
        <end position="11"/>
    </location>
</feature>
<feature type="transmembrane region" description="Helical" evidence="2">
    <location>
        <begin position="644"/>
        <end position="668"/>
    </location>
</feature>
<keyword evidence="2" id="KW-0812">Transmembrane</keyword>
<reference evidence="3" key="3">
    <citation type="submission" date="2025-09" db="UniProtKB">
        <authorList>
            <consortium name="Ensembl"/>
        </authorList>
    </citation>
    <scope>IDENTIFICATION</scope>
</reference>
<feature type="compositionally biased region" description="Polar residues" evidence="1">
    <location>
        <begin position="40"/>
        <end position="50"/>
    </location>
</feature>
<feature type="region of interest" description="Disordered" evidence="1">
    <location>
        <begin position="31"/>
        <end position="50"/>
    </location>
</feature>
<feature type="transmembrane region" description="Helical" evidence="2">
    <location>
        <begin position="496"/>
        <end position="514"/>
    </location>
</feature>
<keyword evidence="2" id="KW-0472">Membrane</keyword>
<evidence type="ECO:0000256" key="2">
    <source>
        <dbReference type="SAM" id="Phobius"/>
    </source>
</evidence>
<feature type="region of interest" description="Disordered" evidence="1">
    <location>
        <begin position="1"/>
        <end position="22"/>
    </location>
</feature>
<feature type="transmembrane region" description="Helical" evidence="2">
    <location>
        <begin position="156"/>
        <end position="175"/>
    </location>
</feature>